<feature type="domain" description="Peptidase M16 N-terminal" evidence="3">
    <location>
        <begin position="20"/>
        <end position="163"/>
    </location>
</feature>
<evidence type="ECO:0000256" key="1">
    <source>
        <dbReference type="ARBA" id="ARBA00007261"/>
    </source>
</evidence>
<keyword evidence="6" id="KW-0378">Hydrolase</keyword>
<dbReference type="Proteomes" id="UP000028042">
    <property type="component" value="Unassembled WGS sequence"/>
</dbReference>
<feature type="domain" description="Peptidase M16 C-terminal" evidence="4">
    <location>
        <begin position="170"/>
        <end position="333"/>
    </location>
</feature>
<sequence>MDKDIIDYKETKFINGLRIITIKKSTNLFSIHAGIKIGSIYEEKNKKGISHFVEHMLFKGTKSRSNEELNNELESIGGEYNAYTDYNCTVVHVSGLIEEMKKALSLIEDMLVNCNFPEKEIEREKKVILAEIKTSVDDVEDYSFKKAHEIAYKNSPIKYETIGNENTVKNFSRKDICGFYNKYYVPNNCYISIVSSMEHDDIINMVKEYFERWTGRNFKLRDIIIENNIPIKKTTFKKNIEQSSIIYIFTFHNLDKRLELALKILNNKFGESANSILFRELREKRGLAYDVYSELDTSSFVKSLYIYTAVGKENIEKTINCIDNCIEKIKNEEILFDIESINLMKKILKTAIILTLEDTSELCNYALHQMIENEDIYSFLSDMNNLKNIKKEEIYEAAREVLKDPTIHILLPKESDIFE</sequence>
<dbReference type="EMBL" id="JPGY02000001">
    <property type="protein sequence ID" value="KRU12291.1"/>
    <property type="molecule type" value="Genomic_DNA"/>
</dbReference>
<dbReference type="RefSeq" id="WP_003443509.1">
    <property type="nucleotide sequence ID" value="NZ_ANZB01000004.1"/>
</dbReference>
<reference evidence="6 7" key="3">
    <citation type="journal article" name="Genome Announc.">
        <title>Improved Draft Genome Sequence of Clostridium pasteurianum Strain ATCC 6013 (DSM 525) Using a Hybrid Next-Generation Sequencing Approach.</title>
        <authorList>
            <person name="Pyne M.E."/>
            <person name="Utturkar S."/>
            <person name="Brown S.D."/>
            <person name="Moo-Young M."/>
            <person name="Chung D.A."/>
            <person name="Chou C.P."/>
        </authorList>
    </citation>
    <scope>NUCLEOTIDE SEQUENCE [LARGE SCALE GENOMIC DNA]</scope>
    <source>
        <strain evidence="6 7">ATCC 6013</strain>
    </source>
</reference>
<dbReference type="PANTHER" id="PTHR11851:SF49">
    <property type="entry name" value="MITOCHONDRIAL-PROCESSING PEPTIDASE SUBUNIT ALPHA"/>
    <property type="match status" value="1"/>
</dbReference>
<gene>
    <name evidence="5" type="ORF">CLPA_c16380</name>
    <name evidence="6" type="ORF">CP6013_01538</name>
</gene>
<dbReference type="PANTHER" id="PTHR11851">
    <property type="entry name" value="METALLOPROTEASE"/>
    <property type="match status" value="1"/>
</dbReference>
<name>A0A0H3J720_CLOPA</name>
<dbReference type="SUPFAM" id="SSF63411">
    <property type="entry name" value="LuxS/MPP-like metallohydrolase"/>
    <property type="match status" value="2"/>
</dbReference>
<evidence type="ECO:0000259" key="4">
    <source>
        <dbReference type="Pfam" id="PF05193"/>
    </source>
</evidence>
<dbReference type="PATRIC" id="fig|1262449.3.peg.1476"/>
<dbReference type="KEGG" id="cpae:CPAST_c16380"/>
<dbReference type="KEGG" id="cpat:CLPA_c16380"/>
<dbReference type="PROSITE" id="PS00143">
    <property type="entry name" value="INSULINASE"/>
    <property type="match status" value="1"/>
</dbReference>
<protein>
    <submittedName>
        <fullName evidence="5">Peptidase, M16 family protein</fullName>
    </submittedName>
    <submittedName>
        <fullName evidence="6">Processing peptidase</fullName>
        <ecNumber evidence="6">3.4.24.64</ecNumber>
    </submittedName>
</protein>
<dbReference type="Pfam" id="PF05193">
    <property type="entry name" value="Peptidase_M16_C"/>
    <property type="match status" value="1"/>
</dbReference>
<proteinExistence type="inferred from homology"/>
<dbReference type="InterPro" id="IPR007863">
    <property type="entry name" value="Peptidase_M16_C"/>
</dbReference>
<evidence type="ECO:0000256" key="2">
    <source>
        <dbReference type="RuleBase" id="RU004447"/>
    </source>
</evidence>
<dbReference type="Pfam" id="PF00675">
    <property type="entry name" value="Peptidase_M16"/>
    <property type="match status" value="1"/>
</dbReference>
<reference evidence="5 8" key="1">
    <citation type="journal article" date="2015" name="Genome Announc.">
        <title>Complete Genome Sequence of the Nitrogen-Fixing and Solvent-Producing Clostridium pasteurianum DSM 525.</title>
        <authorList>
            <person name="Poehlein A."/>
            <person name="Grosse-Honebrink A."/>
            <person name="Zhang Y."/>
            <person name="Minton N.P."/>
            <person name="Daniel R."/>
        </authorList>
    </citation>
    <scope>NUCLEOTIDE SEQUENCE [LARGE SCALE GENOMIC DNA]</scope>
    <source>
        <strain evidence="5">DSM 525</strain>
        <strain evidence="8">DSM 525 / ATCC 6013</strain>
    </source>
</reference>
<dbReference type="AlphaFoldDB" id="A0A0H3J720"/>
<organism evidence="5 8">
    <name type="scientific">Clostridium pasteurianum DSM 525 = ATCC 6013</name>
    <dbReference type="NCBI Taxonomy" id="1262449"/>
    <lineage>
        <taxon>Bacteria</taxon>
        <taxon>Bacillati</taxon>
        <taxon>Bacillota</taxon>
        <taxon>Clostridia</taxon>
        <taxon>Eubacteriales</taxon>
        <taxon>Clostridiaceae</taxon>
        <taxon>Clostridium</taxon>
    </lineage>
</organism>
<evidence type="ECO:0000259" key="3">
    <source>
        <dbReference type="Pfam" id="PF00675"/>
    </source>
</evidence>
<dbReference type="Proteomes" id="UP000030905">
    <property type="component" value="Chromosome"/>
</dbReference>
<reference evidence="6" key="2">
    <citation type="submission" date="2015-10" db="EMBL/GenBank/DDBJ databases">
        <title>Improved Draft Genome Sequence of Clostridium pasteurianum Strain ATCC 6013 (DSM 525) Using a Hybrid Next-Generation Sequencing Approach.</title>
        <authorList>
            <person name="Pyne M.E."/>
            <person name="Utturkar S.M."/>
            <person name="Brown S.D."/>
            <person name="Moo-Young M."/>
            <person name="Chung D.A."/>
            <person name="Chou P.C."/>
        </authorList>
    </citation>
    <scope>NUCLEOTIDE SEQUENCE</scope>
    <source>
        <strain evidence="6">ATCC 6013</strain>
    </source>
</reference>
<evidence type="ECO:0000313" key="7">
    <source>
        <dbReference type="Proteomes" id="UP000028042"/>
    </source>
</evidence>
<keyword evidence="8" id="KW-1185">Reference proteome</keyword>
<dbReference type="EC" id="3.4.24.64" evidence="6"/>
<evidence type="ECO:0000313" key="8">
    <source>
        <dbReference type="Proteomes" id="UP000030905"/>
    </source>
</evidence>
<dbReference type="EMBL" id="CP009268">
    <property type="protein sequence ID" value="AJA51701.1"/>
    <property type="molecule type" value="Genomic_DNA"/>
</dbReference>
<dbReference type="Gene3D" id="3.30.830.10">
    <property type="entry name" value="Metalloenzyme, LuxS/M16 peptidase-like"/>
    <property type="match status" value="2"/>
</dbReference>
<dbReference type="eggNOG" id="COG0612">
    <property type="taxonomic scope" value="Bacteria"/>
</dbReference>
<evidence type="ECO:0000313" key="6">
    <source>
        <dbReference type="EMBL" id="KRU12291.1"/>
    </source>
</evidence>
<dbReference type="GeneID" id="93073803"/>
<dbReference type="InterPro" id="IPR011765">
    <property type="entry name" value="Pept_M16_N"/>
</dbReference>
<evidence type="ECO:0000313" key="5">
    <source>
        <dbReference type="EMBL" id="AJA51701.1"/>
    </source>
</evidence>
<dbReference type="GO" id="GO:0004222">
    <property type="term" value="F:metalloendopeptidase activity"/>
    <property type="evidence" value="ECO:0007669"/>
    <property type="project" value="UniProtKB-EC"/>
</dbReference>
<dbReference type="InterPro" id="IPR011249">
    <property type="entry name" value="Metalloenz_LuxS/M16"/>
</dbReference>
<dbReference type="GO" id="GO:0006508">
    <property type="term" value="P:proteolysis"/>
    <property type="evidence" value="ECO:0007669"/>
    <property type="project" value="InterPro"/>
</dbReference>
<dbReference type="InterPro" id="IPR001431">
    <property type="entry name" value="Pept_M16_Zn_BS"/>
</dbReference>
<dbReference type="GO" id="GO:0046872">
    <property type="term" value="F:metal ion binding"/>
    <property type="evidence" value="ECO:0007669"/>
    <property type="project" value="InterPro"/>
</dbReference>
<accession>A0A0H3J720</accession>
<dbReference type="InterPro" id="IPR050361">
    <property type="entry name" value="MPP/UQCRC_Complex"/>
</dbReference>
<comment type="similarity">
    <text evidence="1 2">Belongs to the peptidase M16 family.</text>
</comment>